<feature type="domain" description="HTH araC/xylS-type" evidence="5">
    <location>
        <begin position="229"/>
        <end position="328"/>
    </location>
</feature>
<evidence type="ECO:0000313" key="6">
    <source>
        <dbReference type="EMBL" id="NKE44013.1"/>
    </source>
</evidence>
<dbReference type="EMBL" id="JAAVTX010000001">
    <property type="protein sequence ID" value="NKE44013.1"/>
    <property type="molecule type" value="Genomic_DNA"/>
</dbReference>
<dbReference type="Pfam" id="PF12833">
    <property type="entry name" value="HTH_18"/>
    <property type="match status" value="1"/>
</dbReference>
<name>A0ABX1EV74_9PROT</name>
<gene>
    <name evidence="6" type="ORF">HB662_04445</name>
</gene>
<accession>A0ABX1EV74</accession>
<keyword evidence="3" id="KW-0804">Transcription</keyword>
<comment type="caution">
    <text evidence="6">The sequence shown here is derived from an EMBL/GenBank/DDBJ whole genome shotgun (WGS) entry which is preliminary data.</text>
</comment>
<keyword evidence="1" id="KW-0805">Transcription regulation</keyword>
<dbReference type="Proteomes" id="UP000765160">
    <property type="component" value="Unassembled WGS sequence"/>
</dbReference>
<dbReference type="InterPro" id="IPR018062">
    <property type="entry name" value="HTH_AraC-typ_CS"/>
</dbReference>
<keyword evidence="7" id="KW-1185">Reference proteome</keyword>
<dbReference type="PANTHER" id="PTHR46796">
    <property type="entry name" value="HTH-TYPE TRANSCRIPTIONAL ACTIVATOR RHAS-RELATED"/>
    <property type="match status" value="1"/>
</dbReference>
<protein>
    <submittedName>
        <fullName evidence="6">AraC family transcriptional regulator</fullName>
    </submittedName>
</protein>
<dbReference type="InterPro" id="IPR018060">
    <property type="entry name" value="HTH_AraC"/>
</dbReference>
<dbReference type="SUPFAM" id="SSF46689">
    <property type="entry name" value="Homeodomain-like"/>
    <property type="match status" value="1"/>
</dbReference>
<keyword evidence="2" id="KW-0238">DNA-binding</keyword>
<sequence>MVETMMMRPQRNAGHGIPRTIEMEPHDCRDRRYAGMPANGAPTVDLAGVLEDLAPAGHGETRNGIWKLGPFALYRVVTHAARYRRSAAQISRDLLDDWLVCVATRGMHGVRGGDSRLTVPPLVPVILSLGEPFETELFGGEWLCLVMPRDSCPELAPAIDSCRVAPLASASGRILGGFLQRIAAELPNMREAEIPRAVEATRALVSAAVSAGTTPGLVDDAVVRAARLARVRAIIRQHLRSPDLTPEFLCRLVGISRSRLYRLFEPVGGVVRDIQRERLRQAHRAIADPTDGRTIQVISEELGFLEPTTFSRAFRREFGYAPGALRRVVPPEHRPRLEVMAPALTM</sequence>
<dbReference type="InterPro" id="IPR050204">
    <property type="entry name" value="AraC_XylS_family_regulators"/>
</dbReference>
<dbReference type="SMART" id="SM00342">
    <property type="entry name" value="HTH_ARAC"/>
    <property type="match status" value="1"/>
</dbReference>
<dbReference type="PROSITE" id="PS01124">
    <property type="entry name" value="HTH_ARAC_FAMILY_2"/>
    <property type="match status" value="1"/>
</dbReference>
<organism evidence="6 7">
    <name type="scientific">Falsiroseomonas frigidaquae</name>
    <dbReference type="NCBI Taxonomy" id="487318"/>
    <lineage>
        <taxon>Bacteria</taxon>
        <taxon>Pseudomonadati</taxon>
        <taxon>Pseudomonadota</taxon>
        <taxon>Alphaproteobacteria</taxon>
        <taxon>Acetobacterales</taxon>
        <taxon>Roseomonadaceae</taxon>
        <taxon>Falsiroseomonas</taxon>
    </lineage>
</organism>
<dbReference type="InterPro" id="IPR035418">
    <property type="entry name" value="AraC-bd_2"/>
</dbReference>
<evidence type="ECO:0000256" key="4">
    <source>
        <dbReference type="SAM" id="MobiDB-lite"/>
    </source>
</evidence>
<dbReference type="PROSITE" id="PS00041">
    <property type="entry name" value="HTH_ARAC_FAMILY_1"/>
    <property type="match status" value="1"/>
</dbReference>
<reference evidence="6 7" key="1">
    <citation type="submission" date="2020-03" db="EMBL/GenBank/DDBJ databases">
        <title>Roseomonas selenitidurans sp. nov. isolated from soil.</title>
        <authorList>
            <person name="Liu H."/>
        </authorList>
    </citation>
    <scope>NUCLEOTIDE SEQUENCE [LARGE SCALE GENOMIC DNA]</scope>
    <source>
        <strain evidence="6 7">JCM 15073</strain>
    </source>
</reference>
<dbReference type="PANTHER" id="PTHR46796:SF6">
    <property type="entry name" value="ARAC SUBFAMILY"/>
    <property type="match status" value="1"/>
</dbReference>
<evidence type="ECO:0000256" key="3">
    <source>
        <dbReference type="ARBA" id="ARBA00023163"/>
    </source>
</evidence>
<proteinExistence type="predicted"/>
<evidence type="ECO:0000313" key="7">
    <source>
        <dbReference type="Proteomes" id="UP000765160"/>
    </source>
</evidence>
<evidence type="ECO:0000259" key="5">
    <source>
        <dbReference type="PROSITE" id="PS01124"/>
    </source>
</evidence>
<dbReference type="InterPro" id="IPR009057">
    <property type="entry name" value="Homeodomain-like_sf"/>
</dbReference>
<dbReference type="RefSeq" id="WP_168047497.1">
    <property type="nucleotide sequence ID" value="NZ_JAATJR010000001.1"/>
</dbReference>
<evidence type="ECO:0000256" key="2">
    <source>
        <dbReference type="ARBA" id="ARBA00023125"/>
    </source>
</evidence>
<evidence type="ECO:0000256" key="1">
    <source>
        <dbReference type="ARBA" id="ARBA00023015"/>
    </source>
</evidence>
<feature type="region of interest" description="Disordered" evidence="4">
    <location>
        <begin position="1"/>
        <end position="23"/>
    </location>
</feature>
<dbReference type="Pfam" id="PF14525">
    <property type="entry name" value="AraC_binding_2"/>
    <property type="match status" value="1"/>
</dbReference>
<dbReference type="Gene3D" id="1.10.10.60">
    <property type="entry name" value="Homeodomain-like"/>
    <property type="match status" value="1"/>
</dbReference>